<comment type="caution">
    <text evidence="1">The sequence shown here is derived from an EMBL/GenBank/DDBJ whole genome shotgun (WGS) entry which is preliminary data.</text>
</comment>
<dbReference type="AlphaFoldDB" id="A0A9P5YDV7"/>
<name>A0A9P5YDV7_9AGAR</name>
<gene>
    <name evidence="1" type="ORF">BDZ94DRAFT_1156832</name>
</gene>
<reference evidence="1" key="1">
    <citation type="submission" date="2020-11" db="EMBL/GenBank/DDBJ databases">
        <authorList>
            <consortium name="DOE Joint Genome Institute"/>
            <person name="Ahrendt S."/>
            <person name="Riley R."/>
            <person name="Andreopoulos W."/>
            <person name="Labutti K."/>
            <person name="Pangilinan J."/>
            <person name="Ruiz-Duenas F.J."/>
            <person name="Barrasa J.M."/>
            <person name="Sanchez-Garcia M."/>
            <person name="Camarero S."/>
            <person name="Miyauchi S."/>
            <person name="Serrano A."/>
            <person name="Linde D."/>
            <person name="Babiker R."/>
            <person name="Drula E."/>
            <person name="Ayuso-Fernandez I."/>
            <person name="Pacheco R."/>
            <person name="Padilla G."/>
            <person name="Ferreira P."/>
            <person name="Barriuso J."/>
            <person name="Kellner H."/>
            <person name="Castanera R."/>
            <person name="Alfaro M."/>
            <person name="Ramirez L."/>
            <person name="Pisabarro A.G."/>
            <person name="Kuo A."/>
            <person name="Tritt A."/>
            <person name="Lipzen A."/>
            <person name="He G."/>
            <person name="Yan M."/>
            <person name="Ng V."/>
            <person name="Cullen D."/>
            <person name="Martin F."/>
            <person name="Rosso M.-N."/>
            <person name="Henrissat B."/>
            <person name="Hibbett D."/>
            <person name="Martinez A.T."/>
            <person name="Grigoriev I.V."/>
        </authorList>
    </citation>
    <scope>NUCLEOTIDE SEQUENCE</scope>
    <source>
        <strain evidence="1">CBS 247.69</strain>
    </source>
</reference>
<evidence type="ECO:0000313" key="2">
    <source>
        <dbReference type="Proteomes" id="UP000807353"/>
    </source>
</evidence>
<protein>
    <submittedName>
        <fullName evidence="1">Uncharacterized protein</fullName>
    </submittedName>
</protein>
<dbReference type="OrthoDB" id="2683861at2759"/>
<keyword evidence="2" id="KW-1185">Reference proteome</keyword>
<accession>A0A9P5YDV7</accession>
<evidence type="ECO:0000313" key="1">
    <source>
        <dbReference type="EMBL" id="KAF9467068.1"/>
    </source>
</evidence>
<sequence length="150" mass="16813">MPRINLCPEEWTSWIAKGRNGLRAYDQTPTITSPLEFRLSVMKWWSAIQPSFCQSTDSPMPLQIYNGPDDSNGWEELQRGGPNGMISVLTLLSWWGQSRKTASQWEENSEAHWIACVVDLCCALERVISGKKRGIPSSLASTAALKKART</sequence>
<proteinExistence type="predicted"/>
<dbReference type="Proteomes" id="UP000807353">
    <property type="component" value="Unassembled WGS sequence"/>
</dbReference>
<organism evidence="1 2">
    <name type="scientific">Collybia nuda</name>
    <dbReference type="NCBI Taxonomy" id="64659"/>
    <lineage>
        <taxon>Eukaryota</taxon>
        <taxon>Fungi</taxon>
        <taxon>Dikarya</taxon>
        <taxon>Basidiomycota</taxon>
        <taxon>Agaricomycotina</taxon>
        <taxon>Agaricomycetes</taxon>
        <taxon>Agaricomycetidae</taxon>
        <taxon>Agaricales</taxon>
        <taxon>Tricholomatineae</taxon>
        <taxon>Clitocybaceae</taxon>
        <taxon>Collybia</taxon>
    </lineage>
</organism>
<dbReference type="EMBL" id="MU150238">
    <property type="protein sequence ID" value="KAF9467068.1"/>
    <property type="molecule type" value="Genomic_DNA"/>
</dbReference>